<protein>
    <submittedName>
        <fullName evidence="2">Uncharacterized protein</fullName>
    </submittedName>
</protein>
<feature type="compositionally biased region" description="Basic residues" evidence="1">
    <location>
        <begin position="44"/>
        <end position="54"/>
    </location>
</feature>
<accession>A0A8H5MCJ1</accession>
<organism evidence="2 3">
    <name type="scientific">Collybiopsis confluens</name>
    <dbReference type="NCBI Taxonomy" id="2823264"/>
    <lineage>
        <taxon>Eukaryota</taxon>
        <taxon>Fungi</taxon>
        <taxon>Dikarya</taxon>
        <taxon>Basidiomycota</taxon>
        <taxon>Agaricomycotina</taxon>
        <taxon>Agaricomycetes</taxon>
        <taxon>Agaricomycetidae</taxon>
        <taxon>Agaricales</taxon>
        <taxon>Marasmiineae</taxon>
        <taxon>Omphalotaceae</taxon>
        <taxon>Collybiopsis</taxon>
    </lineage>
</organism>
<comment type="caution">
    <text evidence="2">The sequence shown here is derived from an EMBL/GenBank/DDBJ whole genome shotgun (WGS) entry which is preliminary data.</text>
</comment>
<reference evidence="2 3" key="1">
    <citation type="journal article" date="2020" name="ISME J.">
        <title>Uncovering the hidden diversity of litter-decomposition mechanisms in mushroom-forming fungi.</title>
        <authorList>
            <person name="Floudas D."/>
            <person name="Bentzer J."/>
            <person name="Ahren D."/>
            <person name="Johansson T."/>
            <person name="Persson P."/>
            <person name="Tunlid A."/>
        </authorList>
    </citation>
    <scope>NUCLEOTIDE SEQUENCE [LARGE SCALE GENOMIC DNA]</scope>
    <source>
        <strain evidence="2 3">CBS 406.79</strain>
    </source>
</reference>
<proteinExistence type="predicted"/>
<dbReference type="AlphaFoldDB" id="A0A8H5MCJ1"/>
<gene>
    <name evidence="2" type="ORF">D9757_004736</name>
</gene>
<feature type="region of interest" description="Disordered" evidence="1">
    <location>
        <begin position="44"/>
        <end position="83"/>
    </location>
</feature>
<dbReference type="OrthoDB" id="2935627at2759"/>
<dbReference type="EMBL" id="JAACJN010000028">
    <property type="protein sequence ID" value="KAF5388656.1"/>
    <property type="molecule type" value="Genomic_DNA"/>
</dbReference>
<evidence type="ECO:0000256" key="1">
    <source>
        <dbReference type="SAM" id="MobiDB-lite"/>
    </source>
</evidence>
<sequence>MSLKQLSYIVLTPRRVQIPGEKPRRQRSTSAPSHWLGRLVLKTKSLRARTRRNKPTPTLLSSRTELDPDPPSTAEETEFGNVV</sequence>
<evidence type="ECO:0000313" key="3">
    <source>
        <dbReference type="Proteomes" id="UP000518752"/>
    </source>
</evidence>
<keyword evidence="3" id="KW-1185">Reference proteome</keyword>
<name>A0A8H5MCJ1_9AGAR</name>
<feature type="region of interest" description="Disordered" evidence="1">
    <location>
        <begin position="18"/>
        <end position="37"/>
    </location>
</feature>
<evidence type="ECO:0000313" key="2">
    <source>
        <dbReference type="EMBL" id="KAF5388656.1"/>
    </source>
</evidence>
<dbReference type="Proteomes" id="UP000518752">
    <property type="component" value="Unassembled WGS sequence"/>
</dbReference>